<feature type="domain" description="Protein kinase" evidence="12">
    <location>
        <begin position="149"/>
        <end position="462"/>
    </location>
</feature>
<keyword evidence="6" id="KW-0067">ATP-binding</keyword>
<evidence type="ECO:0000256" key="5">
    <source>
        <dbReference type="ARBA" id="ARBA00022741"/>
    </source>
</evidence>
<dbReference type="SUPFAM" id="SSF56112">
    <property type="entry name" value="Protein kinase-like (PK-like)"/>
    <property type="match status" value="1"/>
</dbReference>
<evidence type="ECO:0000256" key="11">
    <source>
        <dbReference type="SAM" id="Phobius"/>
    </source>
</evidence>
<dbReference type="InterPro" id="IPR011009">
    <property type="entry name" value="Kinase-like_dom_sf"/>
</dbReference>
<keyword evidence="5" id="KW-0547">Nucleotide-binding</keyword>
<keyword evidence="1" id="KW-0418">Kinase</keyword>
<comment type="catalytic activity">
    <reaction evidence="9">
        <text>L-threonyl-[protein] + ATP = O-phospho-L-threonyl-[protein] + ADP + H(+)</text>
        <dbReference type="Rhea" id="RHEA:46608"/>
        <dbReference type="Rhea" id="RHEA-COMP:11060"/>
        <dbReference type="Rhea" id="RHEA-COMP:11605"/>
        <dbReference type="ChEBI" id="CHEBI:15378"/>
        <dbReference type="ChEBI" id="CHEBI:30013"/>
        <dbReference type="ChEBI" id="CHEBI:30616"/>
        <dbReference type="ChEBI" id="CHEBI:61977"/>
        <dbReference type="ChEBI" id="CHEBI:456216"/>
    </reaction>
</comment>
<dbReference type="InterPro" id="IPR009030">
    <property type="entry name" value="Growth_fac_rcpt_cys_sf"/>
</dbReference>
<dbReference type="EMBL" id="JAYDYQ010002687">
    <property type="protein sequence ID" value="KAK4478465.1"/>
    <property type="molecule type" value="Genomic_DNA"/>
</dbReference>
<keyword evidence="3" id="KW-0808">Transferase</keyword>
<proteinExistence type="predicted"/>
<dbReference type="Proteomes" id="UP001291926">
    <property type="component" value="Unassembled WGS sequence"/>
</dbReference>
<dbReference type="PROSITE" id="PS00010">
    <property type="entry name" value="ASX_HYDROXYL"/>
    <property type="match status" value="1"/>
</dbReference>
<gene>
    <name evidence="14" type="ORF">RD792_013940</name>
</gene>
<evidence type="ECO:0000259" key="13">
    <source>
        <dbReference type="PROSITE" id="PS50026"/>
    </source>
</evidence>
<sequence length="462" mass="51025">MASLNSFRNHTLVSSFNPCSYAFFGDTTEFEFRGASDLSDPNFVERVRASVPVVLDWAIGNLTCVEVQSLEDYACKSQSYCVDSNTGLGGYRCRCNDGYEGNPYLDPGCTDIDECADPSTNNCITCVNTLGSFNCTCPQGYRCRCNNSYEDDPHIGPGCIDIDECADPNASDCLHTCINTLGSFNCSCPRGYFGNGREGGKGVGFGFLALIILVTLLFFSHNKRNIIKLREKFFQQNGGLLLKQQISSSETPMDSTKIFTTEELENATDNYAKESAGALSYLHSAASKPVIHRDVKSANILLDQNYTAKIADFGASRLISLDQTEVTTMVQGTLGYLDPKYSHSSQLTEKSDVYSFGVVLAELMTGKKPIDMERNQEERNLTTYFKIWAAVESMDEDPLVWFTKLRKELFGRELELAFVIAWWLWEGYIGVGVVDAVVMREGVGEGKENNDVGGMRIGEGAL</sequence>
<dbReference type="PANTHER" id="PTHR27005:SF283">
    <property type="entry name" value="OS02G0633066 PROTEIN"/>
    <property type="match status" value="1"/>
</dbReference>
<keyword evidence="11" id="KW-1133">Transmembrane helix</keyword>
<dbReference type="SMART" id="SM00220">
    <property type="entry name" value="S_TKc"/>
    <property type="match status" value="1"/>
</dbReference>
<keyword evidence="1" id="KW-0723">Serine/threonine-protein kinase</keyword>
<comment type="catalytic activity">
    <reaction evidence="8">
        <text>L-seryl-[protein] + ATP = O-phospho-L-seryl-[protein] + ADP + H(+)</text>
        <dbReference type="Rhea" id="RHEA:17989"/>
        <dbReference type="Rhea" id="RHEA-COMP:9863"/>
        <dbReference type="Rhea" id="RHEA-COMP:11604"/>
        <dbReference type="ChEBI" id="CHEBI:15378"/>
        <dbReference type="ChEBI" id="CHEBI:29999"/>
        <dbReference type="ChEBI" id="CHEBI:30616"/>
        <dbReference type="ChEBI" id="CHEBI:83421"/>
        <dbReference type="ChEBI" id="CHEBI:456216"/>
    </reaction>
</comment>
<keyword evidence="2 10" id="KW-0245">EGF-like domain</keyword>
<keyword evidence="15" id="KW-1185">Reference proteome</keyword>
<keyword evidence="4" id="KW-0677">Repeat</keyword>
<dbReference type="SMART" id="SM00181">
    <property type="entry name" value="EGF"/>
    <property type="match status" value="3"/>
</dbReference>
<evidence type="ECO:0000256" key="9">
    <source>
        <dbReference type="ARBA" id="ARBA00047951"/>
    </source>
</evidence>
<keyword evidence="11" id="KW-0472">Membrane</keyword>
<dbReference type="Gene3D" id="1.10.510.10">
    <property type="entry name" value="Transferase(Phosphotransferase) domain 1"/>
    <property type="match status" value="1"/>
</dbReference>
<dbReference type="Gene3D" id="2.10.25.10">
    <property type="entry name" value="Laminin"/>
    <property type="match status" value="3"/>
</dbReference>
<dbReference type="PROSITE" id="PS50026">
    <property type="entry name" value="EGF_3"/>
    <property type="match status" value="1"/>
</dbReference>
<dbReference type="InterPro" id="IPR008271">
    <property type="entry name" value="Ser/Thr_kinase_AS"/>
</dbReference>
<evidence type="ECO:0000256" key="2">
    <source>
        <dbReference type="ARBA" id="ARBA00022536"/>
    </source>
</evidence>
<organism evidence="14 15">
    <name type="scientific">Penstemon davidsonii</name>
    <dbReference type="NCBI Taxonomy" id="160366"/>
    <lineage>
        <taxon>Eukaryota</taxon>
        <taxon>Viridiplantae</taxon>
        <taxon>Streptophyta</taxon>
        <taxon>Embryophyta</taxon>
        <taxon>Tracheophyta</taxon>
        <taxon>Spermatophyta</taxon>
        <taxon>Magnoliopsida</taxon>
        <taxon>eudicotyledons</taxon>
        <taxon>Gunneridae</taxon>
        <taxon>Pentapetalae</taxon>
        <taxon>asterids</taxon>
        <taxon>lamiids</taxon>
        <taxon>Lamiales</taxon>
        <taxon>Plantaginaceae</taxon>
        <taxon>Cheloneae</taxon>
        <taxon>Penstemon</taxon>
    </lineage>
</organism>
<comment type="caution">
    <text evidence="10">Lacks conserved residue(s) required for the propagation of feature annotation.</text>
</comment>
<dbReference type="PANTHER" id="PTHR27005">
    <property type="entry name" value="WALL-ASSOCIATED RECEPTOR KINASE-LIKE 21"/>
    <property type="match status" value="1"/>
</dbReference>
<evidence type="ECO:0000259" key="12">
    <source>
        <dbReference type="PROSITE" id="PS50011"/>
    </source>
</evidence>
<reference evidence="14 15" key="1">
    <citation type="journal article" date="2023" name="bioRxiv">
        <title>Genome report: Whole genome sequence and annotation of Penstemon davidsonii.</title>
        <authorList>
            <person name="Ostevik K.L."/>
            <person name="Alabady M."/>
            <person name="Zhang M."/>
            <person name="Rausher M.D."/>
        </authorList>
    </citation>
    <scope>NUCLEOTIDE SEQUENCE [LARGE SCALE GENOMIC DNA]</scope>
    <source>
        <strain evidence="14">DNT005</strain>
        <tissue evidence="14">Whole leaf</tissue>
    </source>
</reference>
<evidence type="ECO:0000256" key="7">
    <source>
        <dbReference type="ARBA" id="ARBA00023157"/>
    </source>
</evidence>
<evidence type="ECO:0000256" key="8">
    <source>
        <dbReference type="ARBA" id="ARBA00047558"/>
    </source>
</evidence>
<keyword evidence="7" id="KW-1015">Disulfide bond</keyword>
<dbReference type="InterPro" id="IPR018097">
    <property type="entry name" value="EGF_Ca-bd_CS"/>
</dbReference>
<feature type="domain" description="EGF-like" evidence="13">
    <location>
        <begin position="161"/>
        <end position="198"/>
    </location>
</feature>
<dbReference type="PROSITE" id="PS00108">
    <property type="entry name" value="PROTEIN_KINASE_ST"/>
    <property type="match status" value="1"/>
</dbReference>
<feature type="non-terminal residue" evidence="14">
    <location>
        <position position="462"/>
    </location>
</feature>
<dbReference type="InterPro" id="IPR000152">
    <property type="entry name" value="EGF-type_Asp/Asn_hydroxyl_site"/>
</dbReference>
<evidence type="ECO:0000256" key="10">
    <source>
        <dbReference type="PROSITE-ProRule" id="PRU00076"/>
    </source>
</evidence>
<dbReference type="SMART" id="SM00179">
    <property type="entry name" value="EGF_CA"/>
    <property type="match status" value="2"/>
</dbReference>
<dbReference type="Pfam" id="PF07645">
    <property type="entry name" value="EGF_CA"/>
    <property type="match status" value="2"/>
</dbReference>
<evidence type="ECO:0000256" key="6">
    <source>
        <dbReference type="ARBA" id="ARBA00022840"/>
    </source>
</evidence>
<evidence type="ECO:0000256" key="4">
    <source>
        <dbReference type="ARBA" id="ARBA00022737"/>
    </source>
</evidence>
<dbReference type="InterPro" id="IPR000742">
    <property type="entry name" value="EGF"/>
</dbReference>
<name>A0ABR0CNZ0_9LAMI</name>
<dbReference type="InterPro" id="IPR049883">
    <property type="entry name" value="NOTCH1_EGF-like"/>
</dbReference>
<dbReference type="InterPro" id="IPR001881">
    <property type="entry name" value="EGF-like_Ca-bd_dom"/>
</dbReference>
<comment type="caution">
    <text evidence="14">The sequence shown here is derived from an EMBL/GenBank/DDBJ whole genome shotgun (WGS) entry which is preliminary data.</text>
</comment>
<accession>A0ABR0CNZ0</accession>
<evidence type="ECO:0000256" key="3">
    <source>
        <dbReference type="ARBA" id="ARBA00022679"/>
    </source>
</evidence>
<evidence type="ECO:0000256" key="1">
    <source>
        <dbReference type="ARBA" id="ARBA00022527"/>
    </source>
</evidence>
<evidence type="ECO:0000313" key="15">
    <source>
        <dbReference type="Proteomes" id="UP001291926"/>
    </source>
</evidence>
<evidence type="ECO:0000313" key="14">
    <source>
        <dbReference type="EMBL" id="KAK4478465.1"/>
    </source>
</evidence>
<dbReference type="SUPFAM" id="SSF57184">
    <property type="entry name" value="Growth factor receptor domain"/>
    <property type="match status" value="1"/>
</dbReference>
<keyword evidence="11" id="KW-0812">Transmembrane</keyword>
<dbReference type="CDD" id="cd00054">
    <property type="entry name" value="EGF_CA"/>
    <property type="match status" value="2"/>
</dbReference>
<dbReference type="PROSITE" id="PS50011">
    <property type="entry name" value="PROTEIN_KINASE_DOM"/>
    <property type="match status" value="1"/>
</dbReference>
<protein>
    <submittedName>
        <fullName evidence="14">Uncharacterized protein</fullName>
    </submittedName>
</protein>
<dbReference type="InterPro" id="IPR045274">
    <property type="entry name" value="WAK-like"/>
</dbReference>
<feature type="transmembrane region" description="Helical" evidence="11">
    <location>
        <begin position="202"/>
        <end position="220"/>
    </location>
</feature>
<dbReference type="PROSITE" id="PS01187">
    <property type="entry name" value="EGF_CA"/>
    <property type="match status" value="1"/>
</dbReference>
<dbReference type="Pfam" id="PF00069">
    <property type="entry name" value="Pkinase"/>
    <property type="match status" value="1"/>
</dbReference>
<dbReference type="InterPro" id="IPR000719">
    <property type="entry name" value="Prot_kinase_dom"/>
</dbReference>